<dbReference type="GO" id="GO:0005815">
    <property type="term" value="C:microtubule organizing center"/>
    <property type="evidence" value="ECO:0007669"/>
    <property type="project" value="TreeGrafter"/>
</dbReference>
<sequence>QGVVVAGLGTFAMVQKHLFGTQEVFVVRRPIFQLAIDKFWLEGLECPTEIIPGEEKAVEPLNFQQLSRASGFPRCLVENCVRETILLYSFQLRSGNHFAFAFQDIGILACKGNSLCMQFYSHCITGLESTVSPIALLHS</sequence>
<feature type="domain" description="CCDC81 HU" evidence="1">
    <location>
        <begin position="57"/>
        <end position="130"/>
    </location>
</feature>
<dbReference type="InterPro" id="IPR026295">
    <property type="entry name" value="CCD81"/>
</dbReference>
<gene>
    <name evidence="2" type="primary">Ccdc81_0</name>
    <name evidence="2" type="ORF">HALALB_R12752</name>
</gene>
<dbReference type="PANTHER" id="PTHR14362">
    <property type="entry name" value="COILED-COIL DOMAIN-CONTAINING PROTEIN 81"/>
    <property type="match status" value="1"/>
</dbReference>
<reference evidence="2 3" key="1">
    <citation type="submission" date="2019-09" db="EMBL/GenBank/DDBJ databases">
        <title>Bird 10,000 Genomes (B10K) Project - Family phase.</title>
        <authorList>
            <person name="Zhang G."/>
        </authorList>
    </citation>
    <scope>NUCLEOTIDE SEQUENCE [LARGE SCALE GENOMIC DNA]</scope>
    <source>
        <strain evidence="2">OUT-0040</strain>
        <tissue evidence="2">Blood</tissue>
    </source>
</reference>
<protein>
    <submittedName>
        <fullName evidence="2">CCD81 protein</fullName>
    </submittedName>
</protein>
<evidence type="ECO:0000313" key="3">
    <source>
        <dbReference type="Proteomes" id="UP000585422"/>
    </source>
</evidence>
<evidence type="ECO:0000313" key="2">
    <source>
        <dbReference type="EMBL" id="NWZ58783.1"/>
    </source>
</evidence>
<dbReference type="PANTHER" id="PTHR14362:SF2">
    <property type="entry name" value="COILED-COIL DOMAIN-CONTAINING PROTEIN 81"/>
    <property type="match status" value="1"/>
</dbReference>
<accession>A0A7K7NU05</accession>
<dbReference type="AlphaFoldDB" id="A0A7K7NU05"/>
<organism evidence="2 3">
    <name type="scientific">Haliaeetus albicilla</name>
    <name type="common">White-tailed sea-eagle</name>
    <name type="synonym">Falco albicilla</name>
    <dbReference type="NCBI Taxonomy" id="8969"/>
    <lineage>
        <taxon>Eukaryota</taxon>
        <taxon>Metazoa</taxon>
        <taxon>Chordata</taxon>
        <taxon>Craniata</taxon>
        <taxon>Vertebrata</taxon>
        <taxon>Euteleostomi</taxon>
        <taxon>Archelosauria</taxon>
        <taxon>Archosauria</taxon>
        <taxon>Dinosauria</taxon>
        <taxon>Saurischia</taxon>
        <taxon>Theropoda</taxon>
        <taxon>Coelurosauria</taxon>
        <taxon>Aves</taxon>
        <taxon>Neognathae</taxon>
        <taxon>Neoaves</taxon>
        <taxon>Telluraves</taxon>
        <taxon>Accipitrimorphae</taxon>
        <taxon>Accipitriformes</taxon>
        <taxon>Accipitridae</taxon>
        <taxon>Accipitrinae</taxon>
        <taxon>Haliaeetus</taxon>
    </lineage>
</organism>
<dbReference type="InterPro" id="IPR040673">
    <property type="entry name" value="CCDC81_HU_dom_2"/>
</dbReference>
<dbReference type="OrthoDB" id="125906at2759"/>
<feature type="non-terminal residue" evidence="2">
    <location>
        <position position="1"/>
    </location>
</feature>
<dbReference type="EMBL" id="VZSQ01000287">
    <property type="protein sequence ID" value="NWZ58783.1"/>
    <property type="molecule type" value="Genomic_DNA"/>
</dbReference>
<feature type="non-terminal residue" evidence="2">
    <location>
        <position position="139"/>
    </location>
</feature>
<comment type="caution">
    <text evidence="2">The sequence shown here is derived from an EMBL/GenBank/DDBJ whole genome shotgun (WGS) entry which is preliminary data.</text>
</comment>
<proteinExistence type="predicted"/>
<keyword evidence="3" id="KW-1185">Reference proteome</keyword>
<dbReference type="Proteomes" id="UP000585422">
    <property type="component" value="Unassembled WGS sequence"/>
</dbReference>
<name>A0A7K7NU05_HALAL</name>
<evidence type="ECO:0000259" key="1">
    <source>
        <dbReference type="Pfam" id="PF18289"/>
    </source>
</evidence>
<dbReference type="Pfam" id="PF18289">
    <property type="entry name" value="HU-CCDC81_euk_2"/>
    <property type="match status" value="1"/>
</dbReference>